<keyword evidence="1" id="KW-1133">Transmembrane helix</keyword>
<protein>
    <submittedName>
        <fullName evidence="3">VanZ family protein</fullName>
    </submittedName>
</protein>
<gene>
    <name evidence="3" type="ORF">J2S06_001675</name>
</gene>
<dbReference type="RefSeq" id="WP_044747161.1">
    <property type="nucleotide sequence ID" value="NZ_JAUSTR010000005.1"/>
</dbReference>
<organism evidence="3 4">
    <name type="scientific">Aeribacillus alveayuensis</name>
    <dbReference type="NCBI Taxonomy" id="279215"/>
    <lineage>
        <taxon>Bacteria</taxon>
        <taxon>Bacillati</taxon>
        <taxon>Bacillota</taxon>
        <taxon>Bacilli</taxon>
        <taxon>Bacillales</taxon>
        <taxon>Bacillaceae</taxon>
        <taxon>Aeribacillus</taxon>
    </lineage>
</organism>
<proteinExistence type="predicted"/>
<evidence type="ECO:0000313" key="4">
    <source>
        <dbReference type="Proteomes" id="UP001225646"/>
    </source>
</evidence>
<dbReference type="Proteomes" id="UP001225646">
    <property type="component" value="Unassembled WGS sequence"/>
</dbReference>
<keyword evidence="1" id="KW-0812">Transmembrane</keyword>
<evidence type="ECO:0000256" key="1">
    <source>
        <dbReference type="SAM" id="Phobius"/>
    </source>
</evidence>
<accession>A0ABT9VNN4</accession>
<sequence length="142" mass="16432">MRSLAVSVITVLPFIYMGFIWYLSSQPADAVIETPFPFDDVLKESLHLVEFGLLYWFFVLMLAVQQKLTAKTSMVAALISVLYGLIDEIHQAFVPSRSSTFIDFVKDTIGVAVSFYMMKVWYFQKRNGRFYQFFQLLSRLKG</sequence>
<dbReference type="NCBIfam" id="NF037970">
    <property type="entry name" value="vanZ_1"/>
    <property type="match status" value="1"/>
</dbReference>
<evidence type="ECO:0000259" key="2">
    <source>
        <dbReference type="Pfam" id="PF04892"/>
    </source>
</evidence>
<keyword evidence="1" id="KW-0472">Membrane</keyword>
<evidence type="ECO:0000313" key="3">
    <source>
        <dbReference type="EMBL" id="MDQ0162598.1"/>
    </source>
</evidence>
<keyword evidence="4" id="KW-1185">Reference proteome</keyword>
<name>A0ABT9VNN4_9BACI</name>
<feature type="transmembrane region" description="Helical" evidence="1">
    <location>
        <begin position="46"/>
        <end position="64"/>
    </location>
</feature>
<dbReference type="EMBL" id="JAUSTR010000005">
    <property type="protein sequence ID" value="MDQ0162598.1"/>
    <property type="molecule type" value="Genomic_DNA"/>
</dbReference>
<dbReference type="Pfam" id="PF04892">
    <property type="entry name" value="VanZ"/>
    <property type="match status" value="1"/>
</dbReference>
<feature type="domain" description="VanZ-like" evidence="2">
    <location>
        <begin position="17"/>
        <end position="121"/>
    </location>
</feature>
<dbReference type="InterPro" id="IPR006976">
    <property type="entry name" value="VanZ-like"/>
</dbReference>
<comment type="caution">
    <text evidence="3">The sequence shown here is derived from an EMBL/GenBank/DDBJ whole genome shotgun (WGS) entry which is preliminary data.</text>
</comment>
<reference evidence="3 4" key="1">
    <citation type="submission" date="2023-07" db="EMBL/GenBank/DDBJ databases">
        <title>Genomic Encyclopedia of Type Strains, Phase IV (KMG-IV): sequencing the most valuable type-strain genomes for metagenomic binning, comparative biology and taxonomic classification.</title>
        <authorList>
            <person name="Goeker M."/>
        </authorList>
    </citation>
    <scope>NUCLEOTIDE SEQUENCE [LARGE SCALE GENOMIC DNA]</scope>
    <source>
        <strain evidence="3 4">DSM 19092</strain>
    </source>
</reference>